<dbReference type="PANTHER" id="PTHR46430:SF1">
    <property type="entry name" value="CHITIN SYNTHASE REGULATOR SKT5-RELATED"/>
    <property type="match status" value="1"/>
</dbReference>
<feature type="compositionally biased region" description="Low complexity" evidence="2">
    <location>
        <begin position="906"/>
        <end position="930"/>
    </location>
</feature>
<sequence length="1029" mass="109657">MASPVANRSSPPSPQSFRVSSSPLLSDGPVQRSTNVGATQSSSLTSSPFAAGYATTGPSVLNRPRPGQGGRKSVDVSHASMSSMSSSNRPSTDSERERAQQHHSPSGHSQSNVLGHHASGHALQQTTHHSNSESDETEDEMSGRHGRQGTARRNSFFGIAANARDRDEDDVEVEARTAAQMRSSSSSSYGALGDREDEAASSSRPSTSSDRHVRDERRSSFYGLDGHLDPSQGLAGLPSNGIFSSYEPTPYNSSTNAYAIPQRQAHPYYHQHRAAGGDSGSGSYSSHELRSSGGTATTSTSSGPAVVSQVGAQGTMLGQRIYSAPYAASRAASLHLQPGLGGAPSIIEPSPSSQRLLSDQSHLQPGSMASLLSHEKTLDLYRANAKKTDDPDIQFELCTFTMELVAEMEAISSADRLAPAESGFRDASGAVTTGASSPVAATSNVLTKENKENSAPGSTDLTSRAKQQELVAESVTLLNKLATRGHVKSQYFLADCYTQGVGTAKGRRDYDKAFPLFMLAGKHGHSDACFRAAQCCENAWGTKKDFSKAVTLLRRAAVLNHPGAMHRLGIAELNGEMGLARRPREGVKWLKRAAELADQVDPPQPQSLHELAVLHEKGIENVIFKDEEYAAELLARASELQFAPSAYKLGECYEYGKMGCPQDAALSIHYYNIAAQQGHPEACFALTAWYLVGSPGVLPQSDTEAYLWARKAAAFGLAKAEYSMGIGTYKDAREAIDWFRKAAGHGDKRAIDRLRMTGTTVETMYGRPPPQARELPPPAEPAGSYKPPVETKMKTRTLGNRFGVGKREGLSIHIGGRSASAGQPSSAVEICGQPSAQEFDAALRAVHNAGRPDFPRQRSVSQPATSTDPYQPHSRQRQNQQVDHSVARPSGPPTPPKMPETHHASWGRSGSPMGRGSSSPSNPSSPSRGGPLPGRGHRPYLASLDTGAQPPSAHSRMLPPGAAQPRLSPSTPVELGGLDRALPFCPPSPSHTSSKTKHEPNVLTKKVPNSGPTSQSPSAVAGKGFWKRK</sequence>
<evidence type="ECO:0000256" key="1">
    <source>
        <dbReference type="ARBA" id="ARBA00022737"/>
    </source>
</evidence>
<feature type="region of interest" description="Disordered" evidence="2">
    <location>
        <begin position="762"/>
        <end position="804"/>
    </location>
</feature>
<feature type="compositionally biased region" description="Low complexity" evidence="2">
    <location>
        <begin position="102"/>
        <end position="111"/>
    </location>
</feature>
<keyword evidence="4" id="KW-1185">Reference proteome</keyword>
<dbReference type="AlphaFoldDB" id="A0A238FLQ1"/>
<feature type="compositionally biased region" description="Basic and acidic residues" evidence="2">
    <location>
        <begin position="209"/>
        <end position="219"/>
    </location>
</feature>
<dbReference type="InterPro" id="IPR051726">
    <property type="entry name" value="Chitin_Synth_Reg"/>
</dbReference>
<name>A0A238FLQ1_9BASI</name>
<feature type="compositionally biased region" description="Low complexity" evidence="2">
    <location>
        <begin position="176"/>
        <end position="188"/>
    </location>
</feature>
<accession>A0A238FLQ1</accession>
<dbReference type="STRING" id="269621.A0A238FLQ1"/>
<feature type="compositionally biased region" description="Low complexity" evidence="2">
    <location>
        <begin position="76"/>
        <end position="91"/>
    </location>
</feature>
<dbReference type="InterPro" id="IPR011990">
    <property type="entry name" value="TPR-like_helical_dom_sf"/>
</dbReference>
<feature type="compositionally biased region" description="Polar residues" evidence="2">
    <location>
        <begin position="31"/>
        <end position="48"/>
    </location>
</feature>
<feature type="region of interest" description="Disordered" evidence="2">
    <location>
        <begin position="441"/>
        <end position="463"/>
    </location>
</feature>
<dbReference type="SMART" id="SM00671">
    <property type="entry name" value="SEL1"/>
    <property type="match status" value="7"/>
</dbReference>
<evidence type="ECO:0000256" key="2">
    <source>
        <dbReference type="SAM" id="MobiDB-lite"/>
    </source>
</evidence>
<dbReference type="Pfam" id="PF08238">
    <property type="entry name" value="Sel1"/>
    <property type="match status" value="6"/>
</dbReference>
<organism evidence="3 4">
    <name type="scientific">Microbotryum intermedium</name>
    <dbReference type="NCBI Taxonomy" id="269621"/>
    <lineage>
        <taxon>Eukaryota</taxon>
        <taxon>Fungi</taxon>
        <taxon>Dikarya</taxon>
        <taxon>Basidiomycota</taxon>
        <taxon>Pucciniomycotina</taxon>
        <taxon>Microbotryomycetes</taxon>
        <taxon>Microbotryales</taxon>
        <taxon>Microbotryaceae</taxon>
        <taxon>Microbotryum</taxon>
    </lineage>
</organism>
<dbReference type="Gene3D" id="1.25.40.10">
    <property type="entry name" value="Tetratricopeptide repeat domain"/>
    <property type="match status" value="2"/>
</dbReference>
<feature type="region of interest" description="Disordered" evidence="2">
    <location>
        <begin position="272"/>
        <end position="306"/>
    </location>
</feature>
<feature type="compositionally biased region" description="Polar residues" evidence="2">
    <location>
        <begin position="1"/>
        <end position="24"/>
    </location>
</feature>
<dbReference type="InterPro" id="IPR006597">
    <property type="entry name" value="Sel1-like"/>
</dbReference>
<dbReference type="OrthoDB" id="272077at2759"/>
<evidence type="ECO:0000313" key="4">
    <source>
        <dbReference type="Proteomes" id="UP000198372"/>
    </source>
</evidence>
<feature type="region of interest" description="Disordered" evidence="2">
    <location>
        <begin position="851"/>
        <end position="1029"/>
    </location>
</feature>
<dbReference type="Proteomes" id="UP000198372">
    <property type="component" value="Unassembled WGS sequence"/>
</dbReference>
<dbReference type="PANTHER" id="PTHR46430">
    <property type="entry name" value="PROTEIN SKT5-RELATED"/>
    <property type="match status" value="1"/>
</dbReference>
<feature type="compositionally biased region" description="Pro residues" evidence="2">
    <location>
        <begin position="767"/>
        <end position="780"/>
    </location>
</feature>
<feature type="compositionally biased region" description="Polar residues" evidence="2">
    <location>
        <begin position="858"/>
        <end position="869"/>
    </location>
</feature>
<keyword evidence="1" id="KW-0677">Repeat</keyword>
<feature type="region of interest" description="Disordered" evidence="2">
    <location>
        <begin position="1"/>
        <end position="235"/>
    </location>
</feature>
<gene>
    <name evidence="3" type="ORF">BQ2448_6517</name>
</gene>
<reference evidence="4" key="1">
    <citation type="submission" date="2016-09" db="EMBL/GenBank/DDBJ databases">
        <authorList>
            <person name="Jeantristanb JTB J.-T."/>
            <person name="Ricardo R."/>
        </authorList>
    </citation>
    <scope>NUCLEOTIDE SEQUENCE [LARGE SCALE GENOMIC DNA]</scope>
</reference>
<proteinExistence type="predicted"/>
<feature type="compositionally biased region" description="Low complexity" evidence="2">
    <location>
        <begin position="281"/>
        <end position="303"/>
    </location>
</feature>
<protein>
    <submittedName>
        <fullName evidence="3">BQ2448_6517 protein</fullName>
    </submittedName>
</protein>
<dbReference type="SUPFAM" id="SSF81901">
    <property type="entry name" value="HCP-like"/>
    <property type="match status" value="1"/>
</dbReference>
<dbReference type="EMBL" id="FMSP01000020">
    <property type="protein sequence ID" value="SCV74085.1"/>
    <property type="molecule type" value="Genomic_DNA"/>
</dbReference>
<evidence type="ECO:0000313" key="3">
    <source>
        <dbReference type="EMBL" id="SCV74085.1"/>
    </source>
</evidence>